<sequence length="161" mass="16356">MVWIAGGVAVAGAAAVTAVTVAALTAPSGEGPATADPAKIFTRADAAGLFAQSSQGTVADERSTLGPYPGEWTATGGAEIDYAFQSEGAAAAKSEVVQAGFSHAEHLDKGSVVEYGVMPEGCRLELAHDGTRVSVNDSDVHGDADCWSLMQALAITIDSRF</sequence>
<dbReference type="Proteomes" id="UP001499854">
    <property type="component" value="Unassembled WGS sequence"/>
</dbReference>
<accession>A0ABP5CXW4</accession>
<gene>
    <name evidence="2" type="ORF">GCM10009838_31720</name>
</gene>
<evidence type="ECO:0000313" key="2">
    <source>
        <dbReference type="EMBL" id="GAA1970348.1"/>
    </source>
</evidence>
<name>A0ABP5CXW4_9ACTN</name>
<feature type="chain" id="PRO_5045517447" evidence="1">
    <location>
        <begin position="23"/>
        <end position="161"/>
    </location>
</feature>
<dbReference type="EMBL" id="BAAAQM010000016">
    <property type="protein sequence ID" value="GAA1970348.1"/>
    <property type="molecule type" value="Genomic_DNA"/>
</dbReference>
<comment type="caution">
    <text evidence="2">The sequence shown here is derived from an EMBL/GenBank/DDBJ whole genome shotgun (WGS) entry which is preliminary data.</text>
</comment>
<protein>
    <submittedName>
        <fullName evidence="2">Uncharacterized protein</fullName>
    </submittedName>
</protein>
<evidence type="ECO:0000256" key="1">
    <source>
        <dbReference type="SAM" id="SignalP"/>
    </source>
</evidence>
<keyword evidence="1" id="KW-0732">Signal</keyword>
<proteinExistence type="predicted"/>
<organism evidence="2 3">
    <name type="scientific">Catenulispora subtropica</name>
    <dbReference type="NCBI Taxonomy" id="450798"/>
    <lineage>
        <taxon>Bacteria</taxon>
        <taxon>Bacillati</taxon>
        <taxon>Actinomycetota</taxon>
        <taxon>Actinomycetes</taxon>
        <taxon>Catenulisporales</taxon>
        <taxon>Catenulisporaceae</taxon>
        <taxon>Catenulispora</taxon>
    </lineage>
</organism>
<reference evidence="3" key="1">
    <citation type="journal article" date="2019" name="Int. J. Syst. Evol. Microbiol.">
        <title>The Global Catalogue of Microorganisms (GCM) 10K type strain sequencing project: providing services to taxonomists for standard genome sequencing and annotation.</title>
        <authorList>
            <consortium name="The Broad Institute Genomics Platform"/>
            <consortium name="The Broad Institute Genome Sequencing Center for Infectious Disease"/>
            <person name="Wu L."/>
            <person name="Ma J."/>
        </authorList>
    </citation>
    <scope>NUCLEOTIDE SEQUENCE [LARGE SCALE GENOMIC DNA]</scope>
    <source>
        <strain evidence="3">JCM 16013</strain>
    </source>
</reference>
<keyword evidence="3" id="KW-1185">Reference proteome</keyword>
<feature type="signal peptide" evidence="1">
    <location>
        <begin position="1"/>
        <end position="22"/>
    </location>
</feature>
<evidence type="ECO:0000313" key="3">
    <source>
        <dbReference type="Proteomes" id="UP001499854"/>
    </source>
</evidence>